<protein>
    <submittedName>
        <fullName evidence="3">Putative membrane protein</fullName>
    </submittedName>
</protein>
<dbReference type="RefSeq" id="WP_184311612.1">
    <property type="nucleotide sequence ID" value="NZ_JACHEN010000020.1"/>
</dbReference>
<dbReference type="AlphaFoldDB" id="A0A841KXU3"/>
<keyword evidence="4" id="KW-1185">Reference proteome</keyword>
<dbReference type="Pfam" id="PF18917">
    <property type="entry name" value="LiaI-LiaF-like_TM1"/>
    <property type="match status" value="1"/>
</dbReference>
<name>A0A841KXU3_9FIRM</name>
<accession>A0A841KXU3</accession>
<organism evidence="3 4">
    <name type="scientific">Anaerosolibacter carboniphilus</name>
    <dbReference type="NCBI Taxonomy" id="1417629"/>
    <lineage>
        <taxon>Bacteria</taxon>
        <taxon>Bacillati</taxon>
        <taxon>Bacillota</taxon>
        <taxon>Clostridia</taxon>
        <taxon>Peptostreptococcales</taxon>
        <taxon>Thermotaleaceae</taxon>
        <taxon>Anaerosolibacter</taxon>
    </lineage>
</organism>
<feature type="domain" description="LiaI-LiaF-like transmembrane region" evidence="2">
    <location>
        <begin position="7"/>
        <end position="51"/>
    </location>
</feature>
<evidence type="ECO:0000313" key="4">
    <source>
        <dbReference type="Proteomes" id="UP000579281"/>
    </source>
</evidence>
<evidence type="ECO:0000256" key="1">
    <source>
        <dbReference type="SAM" id="Phobius"/>
    </source>
</evidence>
<reference evidence="3 4" key="1">
    <citation type="submission" date="2020-08" db="EMBL/GenBank/DDBJ databases">
        <title>Genomic Encyclopedia of Type Strains, Phase IV (KMG-IV): sequencing the most valuable type-strain genomes for metagenomic binning, comparative biology and taxonomic classification.</title>
        <authorList>
            <person name="Goeker M."/>
        </authorList>
    </citation>
    <scope>NUCLEOTIDE SEQUENCE [LARGE SCALE GENOMIC DNA]</scope>
    <source>
        <strain evidence="3 4">DSM 103526</strain>
    </source>
</reference>
<gene>
    <name evidence="3" type="ORF">HNQ80_003204</name>
</gene>
<dbReference type="EMBL" id="JACHEN010000020">
    <property type="protein sequence ID" value="MBB6217098.1"/>
    <property type="molecule type" value="Genomic_DNA"/>
</dbReference>
<sequence>MKNKNIGAGVILILLGIFWMMENLGFITWSLWDGINDLWPLVFVVVGLNLIFKKNTFLPMVTWILFFLVLIGYGFFQGQRIGQLENQNGQNVRIANEPGTKVSCIMRKM</sequence>
<dbReference type="InterPro" id="IPR043726">
    <property type="entry name" value="LiaI-LiaF-like_TM1"/>
</dbReference>
<keyword evidence="1" id="KW-1133">Transmembrane helix</keyword>
<evidence type="ECO:0000259" key="2">
    <source>
        <dbReference type="Pfam" id="PF18917"/>
    </source>
</evidence>
<evidence type="ECO:0000313" key="3">
    <source>
        <dbReference type="EMBL" id="MBB6217098.1"/>
    </source>
</evidence>
<feature type="transmembrane region" description="Helical" evidence="1">
    <location>
        <begin position="6"/>
        <end position="27"/>
    </location>
</feature>
<keyword evidence="1" id="KW-0812">Transmembrane</keyword>
<feature type="transmembrane region" description="Helical" evidence="1">
    <location>
        <begin position="58"/>
        <end position="76"/>
    </location>
</feature>
<comment type="caution">
    <text evidence="3">The sequence shown here is derived from an EMBL/GenBank/DDBJ whole genome shotgun (WGS) entry which is preliminary data.</text>
</comment>
<proteinExistence type="predicted"/>
<dbReference type="Proteomes" id="UP000579281">
    <property type="component" value="Unassembled WGS sequence"/>
</dbReference>
<keyword evidence="1" id="KW-0472">Membrane</keyword>